<dbReference type="InterPro" id="IPR011050">
    <property type="entry name" value="Pectin_lyase_fold/virulence"/>
</dbReference>
<dbReference type="KEGG" id="msw:MSSIT_1617"/>
<dbReference type="AlphaFoldDB" id="A0A0E3L8D6"/>
<dbReference type="SMART" id="SM00722">
    <property type="entry name" value="CASH"/>
    <property type="match status" value="5"/>
</dbReference>
<dbReference type="Pfam" id="PF05048">
    <property type="entry name" value="NosD"/>
    <property type="match status" value="1"/>
</dbReference>
<keyword evidence="6" id="KW-1185">Reference proteome</keyword>
<dbReference type="InterPro" id="IPR022441">
    <property type="entry name" value="Para_beta_helix_rpt-2"/>
</dbReference>
<dbReference type="SMART" id="SM00710">
    <property type="entry name" value="PbH1"/>
    <property type="match status" value="24"/>
</dbReference>
<dbReference type="InterPro" id="IPR026453">
    <property type="entry name" value="PGF_pre_PGF"/>
</dbReference>
<dbReference type="PATRIC" id="fig|1434120.4.peg.2070"/>
<dbReference type="GeneID" id="24860452"/>
<dbReference type="Gene3D" id="2.160.20.10">
    <property type="entry name" value="Single-stranded right-handed beta-helix, Pectin lyase-like"/>
    <property type="match status" value="5"/>
</dbReference>
<feature type="domain" description="Carbohydrate-binding/sugar hydrolysis" evidence="4">
    <location>
        <begin position="424"/>
        <end position="556"/>
    </location>
</feature>
<evidence type="ECO:0000256" key="3">
    <source>
        <dbReference type="ARBA" id="ARBA00022786"/>
    </source>
</evidence>
<dbReference type="PANTHER" id="PTHR22990">
    <property type="entry name" value="F-BOX ONLY PROTEIN"/>
    <property type="match status" value="1"/>
</dbReference>
<reference evidence="5 6" key="1">
    <citation type="submission" date="2014-07" db="EMBL/GenBank/DDBJ databases">
        <title>Methanogenic archaea and the global carbon cycle.</title>
        <authorList>
            <person name="Henriksen J.R."/>
            <person name="Luke J."/>
            <person name="Reinhart S."/>
            <person name="Benedict M.N."/>
            <person name="Youngblut N.D."/>
            <person name="Metcalf M.E."/>
            <person name="Whitaker R.J."/>
            <person name="Metcalf W.W."/>
        </authorList>
    </citation>
    <scope>NUCLEOTIDE SEQUENCE [LARGE SCALE GENOMIC DNA]</scope>
    <source>
        <strain evidence="5 6">T4/M</strain>
    </source>
</reference>
<organism evidence="5 6">
    <name type="scientific">Methanosarcina siciliae T4/M</name>
    <dbReference type="NCBI Taxonomy" id="1434120"/>
    <lineage>
        <taxon>Archaea</taxon>
        <taxon>Methanobacteriati</taxon>
        <taxon>Methanobacteriota</taxon>
        <taxon>Stenosarchaea group</taxon>
        <taxon>Methanomicrobia</taxon>
        <taxon>Methanosarcinales</taxon>
        <taxon>Methanosarcinaceae</taxon>
        <taxon>Methanosarcina</taxon>
    </lineage>
</organism>
<dbReference type="InterPro" id="IPR039448">
    <property type="entry name" value="Beta_helix"/>
</dbReference>
<feature type="domain" description="Carbohydrate-binding/sugar hydrolysis" evidence="4">
    <location>
        <begin position="714"/>
        <end position="893"/>
    </location>
</feature>
<keyword evidence="3" id="KW-0833">Ubl conjugation pathway</keyword>
<accession>A0A0E3L8D6</accession>
<gene>
    <name evidence="5" type="ORF">MSSIT_1617</name>
</gene>
<evidence type="ECO:0000313" key="5">
    <source>
        <dbReference type="EMBL" id="AKB28336.1"/>
    </source>
</evidence>
<evidence type="ECO:0000256" key="1">
    <source>
        <dbReference type="ARBA" id="ARBA00004906"/>
    </source>
</evidence>
<dbReference type="NCBIfam" id="TIGR03804">
    <property type="entry name" value="para_beta_helix"/>
    <property type="match status" value="13"/>
</dbReference>
<dbReference type="NCBIfam" id="TIGR04213">
    <property type="entry name" value="PGF_pre_PGF"/>
    <property type="match status" value="1"/>
</dbReference>
<feature type="domain" description="Carbohydrate-binding/sugar hydrolysis" evidence="4">
    <location>
        <begin position="72"/>
        <end position="205"/>
    </location>
</feature>
<sequence length="1124" mass="121272">MALLCKKNKFQFLTIACLIILIASGTAASTPVGLVPPSPPAFSTLYVGGGSGNYTTIQAAVDNASPGDTIIVYPGTYTEVIDVDVANLTIRSLSGNPDDTIVRTFSPSHNFKVIANNVTISGFNITGEGYYTGVFITGVSGVNIINNKFSGNDCAIQMESSGGCNLINNTVSDSTSYGFYLSSPSNCLLANNTISNTEYQGIYLYYSGSCGLTGNTVSDTGYEGIYLSNSSNCNLVNNTVSNSGYDGIYLYYSGRCNLTDNIVSDSYDNGITLYSSENCNLSGNTISNPYDDGILLYYAGSSILTNNTVSNSDYGIYIEDSDGTVMRNNTVSSGEYGLELDNVKNCTLEDNIMSGNRYNFGFSVDDYDHSNNTGNIIDTSNLVDGKPIYFLEGEPDPSIGSNAGAIYCINCGNVEIKDVVLQNVTNGISLYNTSANLANNTINNTKIGIGLAYLQDVSISDSKVKNSNYGIGLQYTENVTIVDNSVRNSTCGVYMNNSESCTLKGNSVQDATESYGLLSSRNSGLVRSEENNLLTGTTLFTSELVQARRVYGFGIYSRYCRGIRLANNAVDRAGYKGIYFEDCQGAVIAHNSVNDVGYHGIHLYNSSSVEFIDNTVRNVTFTYDRFTSANSPLVSSSLVSDSQKSGFGIFFDEIRDFRLEGNYVEDSSQVVGICLYEPVNATLKSNTLENCKIGLAVLDGYNCSVSDCSVTNCSSGGILIQNYQAGEGAEYTVTGCTVDGSAFGLLVTGKSILADNTLTGNSYGLVIYDMNNSLIYGNTIVENSLAGLAIDLDQTEIFSRIGLEGSMEKPESGNNTIYNNYLSNVNNTLIYSEANNSWNTSKTSGESIVGGPYLGGNYWANPSGTGFSENCTDSDKDGIADSSYEFVNGTFDYLPLTEIPSTTTKHRSSANYIPSSGNSTGVSGIDSAQKRVVAGSKTSFSFNNPVSGIMGLSFTSQLYSGNVIVRIELLEADRYEKTPESAIYQMMNILVGNERFESENNINAASVNFRVSKSWVEENNIDVSTITINRFNEDEWNALPTEMTSEDEEYYYFTAETPGLSRYAITGEELGTVVITPTEEEEPVTITGEEQTTDRDKKAPGFESAFVIFGILASEFLAKKRIMK</sequence>
<dbReference type="InterPro" id="IPR006633">
    <property type="entry name" value="Carb-bd_sugar_hydrolysis-dom"/>
</dbReference>
<dbReference type="InterPro" id="IPR006626">
    <property type="entry name" value="PbH1"/>
</dbReference>
<dbReference type="OrthoDB" id="36243at2157"/>
<feature type="domain" description="Carbohydrate-binding/sugar hydrolysis" evidence="4">
    <location>
        <begin position="221"/>
        <end position="389"/>
    </location>
</feature>
<dbReference type="EMBL" id="CP009506">
    <property type="protein sequence ID" value="AKB28336.1"/>
    <property type="molecule type" value="Genomic_DNA"/>
</dbReference>
<dbReference type="HOGENOM" id="CLU_009318_4_0_2"/>
<evidence type="ECO:0000313" key="6">
    <source>
        <dbReference type="Proteomes" id="UP000033111"/>
    </source>
</evidence>
<keyword evidence="2" id="KW-0677">Repeat</keyword>
<dbReference type="RefSeq" id="WP_082088923.1">
    <property type="nucleotide sequence ID" value="NZ_CP009506.1"/>
</dbReference>
<dbReference type="Pfam" id="PF13229">
    <property type="entry name" value="Beta_helix"/>
    <property type="match status" value="2"/>
</dbReference>
<dbReference type="Proteomes" id="UP000033111">
    <property type="component" value="Chromosome"/>
</dbReference>
<name>A0A0E3L8D6_9EURY</name>
<dbReference type="InterPro" id="IPR051550">
    <property type="entry name" value="SCF-Subunits/Alg-Epimerases"/>
</dbReference>
<dbReference type="SUPFAM" id="SSF51126">
    <property type="entry name" value="Pectin lyase-like"/>
    <property type="match status" value="5"/>
</dbReference>
<feature type="domain" description="Carbohydrate-binding/sugar hydrolysis" evidence="4">
    <location>
        <begin position="559"/>
        <end position="704"/>
    </location>
</feature>
<comment type="pathway">
    <text evidence="1">Protein modification; protein ubiquitination.</text>
</comment>
<evidence type="ECO:0000259" key="4">
    <source>
        <dbReference type="SMART" id="SM00722"/>
    </source>
</evidence>
<dbReference type="InterPro" id="IPR012334">
    <property type="entry name" value="Pectin_lyas_fold"/>
</dbReference>
<dbReference type="InterPro" id="IPR007742">
    <property type="entry name" value="NosD_dom"/>
</dbReference>
<proteinExistence type="predicted"/>
<evidence type="ECO:0000256" key="2">
    <source>
        <dbReference type="ARBA" id="ARBA00022737"/>
    </source>
</evidence>
<dbReference type="PANTHER" id="PTHR22990:SF15">
    <property type="entry name" value="F-BOX ONLY PROTEIN 10"/>
    <property type="match status" value="1"/>
</dbReference>
<protein>
    <recommendedName>
        <fullName evidence="4">Carbohydrate-binding/sugar hydrolysis domain-containing protein</fullName>
    </recommendedName>
</protein>